<dbReference type="EMBL" id="JXXV01000028">
    <property type="protein sequence ID" value="KJY81958.1"/>
    <property type="molecule type" value="Genomic_DNA"/>
</dbReference>
<evidence type="ECO:0008006" key="3">
    <source>
        <dbReference type="Google" id="ProtNLM"/>
    </source>
</evidence>
<proteinExistence type="predicted"/>
<dbReference type="STRING" id="579748.TW81_16555"/>
<sequence>MAKHSRVDAVFHAGYKSDRALYLAYPMKNGLPDQTKFVKRQRYFLYKLQGSNVYSKEGTVFNVDGEVGAVLDYAVVSQLKDQGLKVEEVDSAAKGLSLLSKGRLDAWVGLESINDLLLSEAPDFKHIVKEALPLSDNSSYLAFSKTFYAQHPSLAHSFWQHIEHLTSHDSYSRLIKKYKFN</sequence>
<evidence type="ECO:0000313" key="1">
    <source>
        <dbReference type="EMBL" id="KJY81958.1"/>
    </source>
</evidence>
<keyword evidence="2" id="KW-1185">Reference proteome</keyword>
<dbReference type="Gene3D" id="3.40.190.10">
    <property type="entry name" value="Periplasmic binding protein-like II"/>
    <property type="match status" value="2"/>
</dbReference>
<name>A0A0F4NGJ4_9VIBR</name>
<comment type="caution">
    <text evidence="1">The sequence shown here is derived from an EMBL/GenBank/DDBJ whole genome shotgun (WGS) entry which is preliminary data.</text>
</comment>
<accession>A0A0F4NGJ4</accession>
<dbReference type="Proteomes" id="UP000033673">
    <property type="component" value="Unassembled WGS sequence"/>
</dbReference>
<organism evidence="1 2">
    <name type="scientific">Vibrio galatheae</name>
    <dbReference type="NCBI Taxonomy" id="579748"/>
    <lineage>
        <taxon>Bacteria</taxon>
        <taxon>Pseudomonadati</taxon>
        <taxon>Pseudomonadota</taxon>
        <taxon>Gammaproteobacteria</taxon>
        <taxon>Vibrionales</taxon>
        <taxon>Vibrionaceae</taxon>
        <taxon>Vibrio</taxon>
    </lineage>
</organism>
<gene>
    <name evidence="1" type="ORF">TW81_16555</name>
</gene>
<dbReference type="PATRIC" id="fig|579748.3.peg.3419"/>
<reference evidence="1 2" key="1">
    <citation type="journal article" date="2015" name="BMC Genomics">
        <title>Genome mining reveals unlocked bioactive potential of marine Gram-negative bacteria.</title>
        <authorList>
            <person name="Machado H."/>
            <person name="Sonnenschein E.C."/>
            <person name="Melchiorsen J."/>
            <person name="Gram L."/>
        </authorList>
    </citation>
    <scope>NUCLEOTIDE SEQUENCE [LARGE SCALE GENOMIC DNA]</scope>
    <source>
        <strain evidence="1 2">S2757</strain>
    </source>
</reference>
<evidence type="ECO:0000313" key="2">
    <source>
        <dbReference type="Proteomes" id="UP000033673"/>
    </source>
</evidence>
<dbReference type="SUPFAM" id="SSF53850">
    <property type="entry name" value="Periplasmic binding protein-like II"/>
    <property type="match status" value="1"/>
</dbReference>
<protein>
    <recommendedName>
        <fullName evidence="3">Solute-binding protein family 3/N-terminal domain-containing protein</fullName>
    </recommendedName>
</protein>
<dbReference type="AlphaFoldDB" id="A0A0F4NGJ4"/>